<organism evidence="1 2">
    <name type="scientific">Mytilus coruscus</name>
    <name type="common">Sea mussel</name>
    <dbReference type="NCBI Taxonomy" id="42192"/>
    <lineage>
        <taxon>Eukaryota</taxon>
        <taxon>Metazoa</taxon>
        <taxon>Spiralia</taxon>
        <taxon>Lophotrochozoa</taxon>
        <taxon>Mollusca</taxon>
        <taxon>Bivalvia</taxon>
        <taxon>Autobranchia</taxon>
        <taxon>Pteriomorphia</taxon>
        <taxon>Mytilida</taxon>
        <taxon>Mytiloidea</taxon>
        <taxon>Mytilidae</taxon>
        <taxon>Mytilinae</taxon>
        <taxon>Mytilus</taxon>
    </lineage>
</organism>
<accession>A0A6J8B9Q0</accession>
<evidence type="ECO:0000313" key="2">
    <source>
        <dbReference type="Proteomes" id="UP000507470"/>
    </source>
</evidence>
<protein>
    <submittedName>
        <fullName evidence="1">Uncharacterized protein</fullName>
    </submittedName>
</protein>
<gene>
    <name evidence="1" type="ORF">MCOR_15408</name>
</gene>
<evidence type="ECO:0000313" key="1">
    <source>
        <dbReference type="EMBL" id="CAC5379329.1"/>
    </source>
</evidence>
<sequence length="259" mass="29586">MELRFWHFNMKEACLVELKSSKRKFGETFRDLGQSIEDLYRRAYHDSTETVQENTIKTFIVACSESEEVYALSGAKCMSVLNLSMAYHEMSMNPADKDKTTFSTFRGGSYQYVTMTFESCNAGATFQIIVETAMRVLQPGRTLQWIHQLGVYRPGSKHGNVDALSIKVVDNKEFCKPCNIPWDYVYNNSKHISDWNTNRCDTSDSIIIIDQPCKSQNSQIISAINENGKEELNSEDFWNRKIPKSNGPIANKENGVKKI</sequence>
<dbReference type="InterPro" id="IPR043502">
    <property type="entry name" value="DNA/RNA_pol_sf"/>
</dbReference>
<dbReference type="Gene3D" id="3.30.70.270">
    <property type="match status" value="1"/>
</dbReference>
<dbReference type="InterPro" id="IPR053134">
    <property type="entry name" value="RNA-dir_DNA_polymerase"/>
</dbReference>
<dbReference type="PANTHER" id="PTHR24559:SF435">
    <property type="entry name" value="RIBONUCLEASE H"/>
    <property type="match status" value="1"/>
</dbReference>
<name>A0A6J8B9Q0_MYTCO</name>
<dbReference type="OrthoDB" id="5860913at2759"/>
<dbReference type="InterPro" id="IPR043128">
    <property type="entry name" value="Rev_trsase/Diguanyl_cyclase"/>
</dbReference>
<dbReference type="AlphaFoldDB" id="A0A6J8B9Q0"/>
<proteinExistence type="predicted"/>
<dbReference type="Proteomes" id="UP000507470">
    <property type="component" value="Unassembled WGS sequence"/>
</dbReference>
<dbReference type="EMBL" id="CACVKT020002673">
    <property type="protein sequence ID" value="CAC5379329.1"/>
    <property type="molecule type" value="Genomic_DNA"/>
</dbReference>
<dbReference type="Gene3D" id="3.10.10.10">
    <property type="entry name" value="HIV Type 1 Reverse Transcriptase, subunit A, domain 1"/>
    <property type="match status" value="1"/>
</dbReference>
<reference evidence="1 2" key="1">
    <citation type="submission" date="2020-06" db="EMBL/GenBank/DDBJ databases">
        <authorList>
            <person name="Li R."/>
            <person name="Bekaert M."/>
        </authorList>
    </citation>
    <scope>NUCLEOTIDE SEQUENCE [LARGE SCALE GENOMIC DNA]</scope>
    <source>
        <strain evidence="2">wild</strain>
    </source>
</reference>
<keyword evidence="2" id="KW-1185">Reference proteome</keyword>
<dbReference type="SUPFAM" id="SSF56672">
    <property type="entry name" value="DNA/RNA polymerases"/>
    <property type="match status" value="1"/>
</dbReference>
<dbReference type="PANTHER" id="PTHR24559">
    <property type="entry name" value="TRANSPOSON TY3-I GAG-POL POLYPROTEIN"/>
    <property type="match status" value="1"/>
</dbReference>